<proteinExistence type="predicted"/>
<organism evidence="1 2">
    <name type="scientific">Choiromyces venosus 120613-1</name>
    <dbReference type="NCBI Taxonomy" id="1336337"/>
    <lineage>
        <taxon>Eukaryota</taxon>
        <taxon>Fungi</taxon>
        <taxon>Dikarya</taxon>
        <taxon>Ascomycota</taxon>
        <taxon>Pezizomycotina</taxon>
        <taxon>Pezizomycetes</taxon>
        <taxon>Pezizales</taxon>
        <taxon>Tuberaceae</taxon>
        <taxon>Choiromyces</taxon>
    </lineage>
</organism>
<protein>
    <submittedName>
        <fullName evidence="1">Uncharacterized protein</fullName>
    </submittedName>
</protein>
<reference evidence="1 2" key="1">
    <citation type="journal article" date="2018" name="Nat. Ecol. Evol.">
        <title>Pezizomycetes genomes reveal the molecular basis of ectomycorrhizal truffle lifestyle.</title>
        <authorList>
            <person name="Murat C."/>
            <person name="Payen T."/>
            <person name="Noel B."/>
            <person name="Kuo A."/>
            <person name="Morin E."/>
            <person name="Chen J."/>
            <person name="Kohler A."/>
            <person name="Krizsan K."/>
            <person name="Balestrini R."/>
            <person name="Da Silva C."/>
            <person name="Montanini B."/>
            <person name="Hainaut M."/>
            <person name="Levati E."/>
            <person name="Barry K.W."/>
            <person name="Belfiori B."/>
            <person name="Cichocki N."/>
            <person name="Clum A."/>
            <person name="Dockter R.B."/>
            <person name="Fauchery L."/>
            <person name="Guy J."/>
            <person name="Iotti M."/>
            <person name="Le Tacon F."/>
            <person name="Lindquist E.A."/>
            <person name="Lipzen A."/>
            <person name="Malagnac F."/>
            <person name="Mello A."/>
            <person name="Molinier V."/>
            <person name="Miyauchi S."/>
            <person name="Poulain J."/>
            <person name="Riccioni C."/>
            <person name="Rubini A."/>
            <person name="Sitrit Y."/>
            <person name="Splivallo R."/>
            <person name="Traeger S."/>
            <person name="Wang M."/>
            <person name="Zifcakova L."/>
            <person name="Wipf D."/>
            <person name="Zambonelli A."/>
            <person name="Paolocci F."/>
            <person name="Nowrousian M."/>
            <person name="Ottonello S."/>
            <person name="Baldrian P."/>
            <person name="Spatafora J.W."/>
            <person name="Henrissat B."/>
            <person name="Nagy L.G."/>
            <person name="Aury J.M."/>
            <person name="Wincker P."/>
            <person name="Grigoriev I.V."/>
            <person name="Bonfante P."/>
            <person name="Martin F.M."/>
        </authorList>
    </citation>
    <scope>NUCLEOTIDE SEQUENCE [LARGE SCALE GENOMIC DNA]</scope>
    <source>
        <strain evidence="1 2">120613-1</strain>
    </source>
</reference>
<accession>A0A3N4JLG5</accession>
<keyword evidence="2" id="KW-1185">Reference proteome</keyword>
<evidence type="ECO:0000313" key="2">
    <source>
        <dbReference type="Proteomes" id="UP000276215"/>
    </source>
</evidence>
<dbReference type="AlphaFoldDB" id="A0A3N4JLG5"/>
<evidence type="ECO:0000313" key="1">
    <source>
        <dbReference type="EMBL" id="RPA98137.1"/>
    </source>
</evidence>
<name>A0A3N4JLG5_9PEZI</name>
<feature type="non-terminal residue" evidence="1">
    <location>
        <position position="1"/>
    </location>
</feature>
<dbReference type="EMBL" id="ML120398">
    <property type="protein sequence ID" value="RPA98137.1"/>
    <property type="molecule type" value="Genomic_DNA"/>
</dbReference>
<sequence>VLCIKNTFRMSEVIHTPCMVKMRSNGFTGCPFPISVHMLLEGLCTQLADPSSAFGVGGRRGTQVFHQVPPRSQS</sequence>
<dbReference type="Proteomes" id="UP000276215">
    <property type="component" value="Unassembled WGS sequence"/>
</dbReference>
<gene>
    <name evidence="1" type="ORF">L873DRAFT_1808717</name>
</gene>